<dbReference type="GO" id="GO:0003677">
    <property type="term" value="F:DNA binding"/>
    <property type="evidence" value="ECO:0007669"/>
    <property type="project" value="UniProtKB-KW"/>
</dbReference>
<dbReference type="EMBL" id="CP089984">
    <property type="protein sequence ID" value="WXB17836.1"/>
    <property type="molecule type" value="Genomic_DNA"/>
</dbReference>
<keyword evidence="3" id="KW-1185">Reference proteome</keyword>
<keyword evidence="2" id="KW-0238">DNA-binding</keyword>
<organism evidence="2 3">
    <name type="scientific">Pendulispora albinea</name>
    <dbReference type="NCBI Taxonomy" id="2741071"/>
    <lineage>
        <taxon>Bacteria</taxon>
        <taxon>Pseudomonadati</taxon>
        <taxon>Myxococcota</taxon>
        <taxon>Myxococcia</taxon>
        <taxon>Myxococcales</taxon>
        <taxon>Sorangiineae</taxon>
        <taxon>Pendulisporaceae</taxon>
        <taxon>Pendulispora</taxon>
    </lineage>
</organism>
<dbReference type="SUPFAM" id="SSF117856">
    <property type="entry name" value="AF0104/ALDC/Ptd012-like"/>
    <property type="match status" value="1"/>
</dbReference>
<dbReference type="InterPro" id="IPR005175">
    <property type="entry name" value="PPC_dom"/>
</dbReference>
<protein>
    <submittedName>
        <fullName evidence="2">DNA-binding protein</fullName>
    </submittedName>
</protein>
<dbReference type="PROSITE" id="PS51742">
    <property type="entry name" value="PPC"/>
    <property type="match status" value="1"/>
</dbReference>
<reference evidence="2 3" key="1">
    <citation type="submission" date="2021-12" db="EMBL/GenBank/DDBJ databases">
        <title>Discovery of the Pendulisporaceae a myxobacterial family with distinct sporulation behavior and unique specialized metabolism.</title>
        <authorList>
            <person name="Garcia R."/>
            <person name="Popoff A."/>
            <person name="Bader C.D."/>
            <person name="Loehr J."/>
            <person name="Walesch S."/>
            <person name="Walt C."/>
            <person name="Boldt J."/>
            <person name="Bunk B."/>
            <person name="Haeckl F.J.F.P.J."/>
            <person name="Gunesch A.P."/>
            <person name="Birkelbach J."/>
            <person name="Nuebel U."/>
            <person name="Pietschmann T."/>
            <person name="Bach T."/>
            <person name="Mueller R."/>
        </authorList>
    </citation>
    <scope>NUCLEOTIDE SEQUENCE [LARGE SCALE GENOMIC DNA]</scope>
    <source>
        <strain evidence="2 3">MSr11954</strain>
    </source>
</reference>
<sequence>MKTTLSEKVRYLLLNGTRGEPLPDAVATACRDHGITRVWLRGSGVVSDVVLRTVSEGAGAPDVLRRIAGPVQLLFLEGSLGIAEGAALSLRGVLARETDRGMDTLAGEIVAARIVTFEAIATALDGAGAERTDPLAPPVPAVTAVPSPAATPAPAAEERIQPPTTWSDAIAASTGVREVVGTNAPVPPRPIRRGSDDFDTLFPEAGDLVDHFAFGRCEVLKSDGDRLHLRVGKDSRIREIALEMLRVQPLAPVGDKRLFRLDRKL</sequence>
<name>A0ABZ2M5W3_9BACT</name>
<feature type="domain" description="PPC" evidence="1">
    <location>
        <begin position="6"/>
        <end position="149"/>
    </location>
</feature>
<evidence type="ECO:0000313" key="3">
    <source>
        <dbReference type="Proteomes" id="UP001370348"/>
    </source>
</evidence>
<evidence type="ECO:0000313" key="2">
    <source>
        <dbReference type="EMBL" id="WXB17836.1"/>
    </source>
</evidence>
<dbReference type="Gene3D" id="3.30.1330.80">
    <property type="entry name" value="Hypothetical protein, similar to alpha- acetolactate decarboxylase, domain 2"/>
    <property type="match status" value="1"/>
</dbReference>
<accession>A0ABZ2M5W3</accession>
<proteinExistence type="predicted"/>
<evidence type="ECO:0000259" key="1">
    <source>
        <dbReference type="PROSITE" id="PS51742"/>
    </source>
</evidence>
<dbReference type="RefSeq" id="WP_394827479.1">
    <property type="nucleotide sequence ID" value="NZ_CP089984.1"/>
</dbReference>
<dbReference type="Proteomes" id="UP001370348">
    <property type="component" value="Chromosome"/>
</dbReference>
<gene>
    <name evidence="2" type="ORF">LZC94_11290</name>
</gene>